<keyword evidence="2" id="KW-1185">Reference proteome</keyword>
<name>A0A183MAH3_9TREM</name>
<dbReference type="Proteomes" id="UP000277204">
    <property type="component" value="Unassembled WGS sequence"/>
</dbReference>
<dbReference type="EMBL" id="UZAI01009027">
    <property type="protein sequence ID" value="VDP03650.1"/>
    <property type="molecule type" value="Genomic_DNA"/>
</dbReference>
<evidence type="ECO:0000313" key="1">
    <source>
        <dbReference type="EMBL" id="VDP03650.1"/>
    </source>
</evidence>
<reference evidence="1 2" key="1">
    <citation type="submission" date="2018-11" db="EMBL/GenBank/DDBJ databases">
        <authorList>
            <consortium name="Pathogen Informatics"/>
        </authorList>
    </citation>
    <scope>NUCLEOTIDE SEQUENCE [LARGE SCALE GENOMIC DNA]</scope>
    <source>
        <strain evidence="1 2">Zambia</strain>
    </source>
</reference>
<feature type="non-terminal residue" evidence="1">
    <location>
        <position position="100"/>
    </location>
</feature>
<accession>A0A183MAH3</accession>
<dbReference type="AlphaFoldDB" id="A0A183MAH3"/>
<protein>
    <submittedName>
        <fullName evidence="1">Uncharacterized protein</fullName>
    </submittedName>
</protein>
<proteinExistence type="predicted"/>
<evidence type="ECO:0000313" key="2">
    <source>
        <dbReference type="Proteomes" id="UP000277204"/>
    </source>
</evidence>
<organism evidence="1 2">
    <name type="scientific">Schistosoma margrebowiei</name>
    <dbReference type="NCBI Taxonomy" id="48269"/>
    <lineage>
        <taxon>Eukaryota</taxon>
        <taxon>Metazoa</taxon>
        <taxon>Spiralia</taxon>
        <taxon>Lophotrochozoa</taxon>
        <taxon>Platyhelminthes</taxon>
        <taxon>Trematoda</taxon>
        <taxon>Digenea</taxon>
        <taxon>Strigeidida</taxon>
        <taxon>Schistosomatoidea</taxon>
        <taxon>Schistosomatidae</taxon>
        <taxon>Schistosoma</taxon>
    </lineage>
</organism>
<dbReference type="PANTHER" id="PTHR47027:SF20">
    <property type="entry name" value="REVERSE TRANSCRIPTASE-LIKE PROTEIN WITH RNA-DIRECTED DNA POLYMERASE DOMAIN"/>
    <property type="match status" value="1"/>
</dbReference>
<dbReference type="PANTHER" id="PTHR47027">
    <property type="entry name" value="REVERSE TRANSCRIPTASE DOMAIN-CONTAINING PROTEIN"/>
    <property type="match status" value="1"/>
</dbReference>
<gene>
    <name evidence="1" type="ORF">SMRZ_LOCUS13048</name>
</gene>
<sequence length="100" mass="11362">MAVRQIEYGQAAGPDNIPAEALKSDIERSCTDQTATLRIIVEQSVEWNSSLFINFIHYEKAFDSVDRGTLWKLLRHCGVPEKIVNIIRNSYDGLQCKVVH</sequence>